<dbReference type="Proteomes" id="UP000051497">
    <property type="component" value="Unassembled WGS sequence"/>
</dbReference>
<dbReference type="EMBL" id="LKAJ02000001">
    <property type="protein sequence ID" value="MCS5712264.1"/>
    <property type="molecule type" value="Genomic_DNA"/>
</dbReference>
<evidence type="ECO:0000256" key="2">
    <source>
        <dbReference type="ARBA" id="ARBA00007524"/>
    </source>
</evidence>
<comment type="caution">
    <text evidence="7">The sequence shown here is derived from an EMBL/GenBank/DDBJ whole genome shotgun (WGS) entry which is preliminary data.</text>
</comment>
<dbReference type="PIRSF" id="PIRSF005859">
    <property type="entry name" value="PBR"/>
    <property type="match status" value="1"/>
</dbReference>
<keyword evidence="9" id="KW-1185">Reference proteome</keyword>
<dbReference type="RefSeq" id="WP_075067219.1">
    <property type="nucleotide sequence ID" value="NZ_LKAJ02000001.1"/>
</dbReference>
<keyword evidence="3 6" id="KW-0812">Transmembrane</keyword>
<evidence type="ECO:0000313" key="8">
    <source>
        <dbReference type="EMBL" id="MCS5712264.1"/>
    </source>
</evidence>
<protein>
    <submittedName>
        <fullName evidence="8">Tryptophan-rich sensory protein</fullName>
    </submittedName>
    <submittedName>
        <fullName evidence="7">TspO/MBR family protein</fullName>
    </submittedName>
</protein>
<evidence type="ECO:0000256" key="3">
    <source>
        <dbReference type="ARBA" id="ARBA00022692"/>
    </source>
</evidence>
<dbReference type="PANTHER" id="PTHR10057">
    <property type="entry name" value="PERIPHERAL-TYPE BENZODIAZEPINE RECEPTOR"/>
    <property type="match status" value="1"/>
</dbReference>
<comment type="subcellular location">
    <subcellularLocation>
        <location evidence="1">Membrane</location>
        <topology evidence="1">Multi-pass membrane protein</topology>
    </subcellularLocation>
</comment>
<dbReference type="Pfam" id="PF03073">
    <property type="entry name" value="TspO_MBR"/>
    <property type="match status" value="1"/>
</dbReference>
<proteinExistence type="inferred from homology"/>
<dbReference type="AlphaFoldDB" id="A0A0Q9YUS9"/>
<feature type="transmembrane region" description="Helical" evidence="6">
    <location>
        <begin position="109"/>
        <end position="128"/>
    </location>
</feature>
<comment type="similarity">
    <text evidence="2">Belongs to the TspO/BZRP family.</text>
</comment>
<evidence type="ECO:0000313" key="9">
    <source>
        <dbReference type="Proteomes" id="UP000051497"/>
    </source>
</evidence>
<dbReference type="OrthoDB" id="9795496at2"/>
<gene>
    <name evidence="8" type="ORF">HT99x_012550</name>
    <name evidence="7" type="ORF">HT99x_02619</name>
</gene>
<sequence length="160" mass="18783">MVDKVIKKNRWLYCLVGITCCLSTGLISGFLSGSADSLWYRTLIKPTFNPPSWIFAPTWIVLYIMMGIALGILWEQRKKHIRLLYLFGLQFILNVCWSPMFFLMHRIDLALYVLILLWITIFTFLYQARRICSAVLLLIPYALWVSFALILNISFYMLNK</sequence>
<reference evidence="8" key="3">
    <citation type="submission" date="2021-06" db="EMBL/GenBank/DDBJ databases">
        <title>Genomic Description and Analysis of Intracellular Bacteria, Candidatus Berkiella cookevillensis and Candidatus Berkiella aquae.</title>
        <authorList>
            <person name="Kidane D.T."/>
            <person name="Mehari Y.T."/>
            <person name="Rice F.C."/>
            <person name="Arivett B.A."/>
            <person name="Farone A.L."/>
            <person name="Berk S.G."/>
            <person name="Farone M.B."/>
        </authorList>
    </citation>
    <scope>NUCLEOTIDE SEQUENCE</scope>
    <source>
        <strain evidence="8">HT99</strain>
    </source>
</reference>
<reference evidence="7" key="1">
    <citation type="submission" date="2015-09" db="EMBL/GenBank/DDBJ databases">
        <title>Draft Genome Sequences of Two Novel Amoeba-resistant Intranuclear Bacteria, Candidatus Berkiella cookevillensis and Candidatus Berkiella aquae.</title>
        <authorList>
            <person name="Mehari Y.T."/>
            <person name="Arivett B.A."/>
            <person name="Farone A.L."/>
            <person name="Gunderson J.H."/>
            <person name="Farone M.B."/>
        </authorList>
    </citation>
    <scope>NUCLEOTIDE SEQUENCE [LARGE SCALE GENOMIC DNA]</scope>
    <source>
        <strain evidence="7">HT99</strain>
    </source>
</reference>
<dbReference type="InterPro" id="IPR038330">
    <property type="entry name" value="TspO/MBR-related_sf"/>
</dbReference>
<name>A0A0Q9YUS9_9GAMM</name>
<evidence type="ECO:0000256" key="6">
    <source>
        <dbReference type="SAM" id="Phobius"/>
    </source>
</evidence>
<dbReference type="CDD" id="cd15904">
    <property type="entry name" value="TSPO_MBR"/>
    <property type="match status" value="1"/>
</dbReference>
<dbReference type="FunFam" id="1.20.1260.100:FF:000001">
    <property type="entry name" value="translocator protein 2"/>
    <property type="match status" value="1"/>
</dbReference>
<keyword evidence="5 6" id="KW-0472">Membrane</keyword>
<dbReference type="GO" id="GO:0016020">
    <property type="term" value="C:membrane"/>
    <property type="evidence" value="ECO:0007669"/>
    <property type="project" value="UniProtKB-SubCell"/>
</dbReference>
<accession>A0A0Q9YUS9</accession>
<evidence type="ECO:0000256" key="4">
    <source>
        <dbReference type="ARBA" id="ARBA00022989"/>
    </source>
</evidence>
<dbReference type="EMBL" id="LKAJ01000013">
    <property type="protein sequence ID" value="KRG20369.1"/>
    <property type="molecule type" value="Genomic_DNA"/>
</dbReference>
<feature type="transmembrane region" description="Helical" evidence="6">
    <location>
        <begin position="83"/>
        <end position="103"/>
    </location>
</feature>
<dbReference type="Gene3D" id="1.20.1260.100">
    <property type="entry name" value="TspO/MBR protein"/>
    <property type="match status" value="1"/>
</dbReference>
<evidence type="ECO:0000256" key="1">
    <source>
        <dbReference type="ARBA" id="ARBA00004141"/>
    </source>
</evidence>
<evidence type="ECO:0000256" key="5">
    <source>
        <dbReference type="ARBA" id="ARBA00023136"/>
    </source>
</evidence>
<dbReference type="GO" id="GO:0033013">
    <property type="term" value="P:tetrapyrrole metabolic process"/>
    <property type="evidence" value="ECO:0007669"/>
    <property type="project" value="UniProtKB-ARBA"/>
</dbReference>
<feature type="transmembrane region" description="Helical" evidence="6">
    <location>
        <begin position="53"/>
        <end position="74"/>
    </location>
</feature>
<dbReference type="STRING" id="295108.HT99x_02619"/>
<feature type="transmembrane region" description="Helical" evidence="6">
    <location>
        <begin position="12"/>
        <end position="33"/>
    </location>
</feature>
<feature type="transmembrane region" description="Helical" evidence="6">
    <location>
        <begin position="135"/>
        <end position="158"/>
    </location>
</feature>
<keyword evidence="4 6" id="KW-1133">Transmembrane helix</keyword>
<dbReference type="InterPro" id="IPR004307">
    <property type="entry name" value="TspO_MBR"/>
</dbReference>
<dbReference type="PATRIC" id="fig|1590043.3.peg.2662"/>
<reference evidence="8" key="2">
    <citation type="journal article" date="2016" name="Genome Announc.">
        <title>Draft Genome Sequences of Two Novel Amoeba-Resistant Intranuclear Bacteria, 'Candidatus Berkiella cookevillensis' and 'Candidatus Berkiella aquae'.</title>
        <authorList>
            <person name="Mehari Y.T."/>
            <person name="Arivett B.A."/>
            <person name="Farone A.L."/>
            <person name="Gunderson J.H."/>
            <person name="Farone M.B."/>
        </authorList>
    </citation>
    <scope>NUCLEOTIDE SEQUENCE</scope>
    <source>
        <strain evidence="8">HT99</strain>
    </source>
</reference>
<organism evidence="7">
    <name type="scientific">Candidatus Berkiella aquae</name>
    <dbReference type="NCBI Taxonomy" id="295108"/>
    <lineage>
        <taxon>Bacteria</taxon>
        <taxon>Pseudomonadati</taxon>
        <taxon>Pseudomonadota</taxon>
        <taxon>Gammaproteobacteria</taxon>
        <taxon>Candidatus Berkiellales</taxon>
        <taxon>Candidatus Berkiellaceae</taxon>
        <taxon>Candidatus Berkiella</taxon>
    </lineage>
</organism>
<dbReference type="PANTHER" id="PTHR10057:SF0">
    <property type="entry name" value="TRANSLOCATOR PROTEIN"/>
    <property type="match status" value="1"/>
</dbReference>
<evidence type="ECO:0000313" key="7">
    <source>
        <dbReference type="EMBL" id="KRG20369.1"/>
    </source>
</evidence>